<keyword evidence="3" id="KW-0949">S-adenosyl-L-methionine</keyword>
<feature type="domain" description="DTW" evidence="5">
    <location>
        <begin position="61"/>
        <end position="261"/>
    </location>
</feature>
<evidence type="ECO:0000256" key="1">
    <source>
        <dbReference type="ARBA" id="ARBA00012386"/>
    </source>
</evidence>
<dbReference type="EMBL" id="JAAONZ010000023">
    <property type="protein sequence ID" value="NHO68029.1"/>
    <property type="molecule type" value="Genomic_DNA"/>
</dbReference>
<gene>
    <name evidence="6" type="ORF">G8770_20980</name>
</gene>
<sequence length="278" mass="31228">MNNPLSSSRENSASVATCANSFDASPVSADTGSAFAPHAVDRLRQFCESQSTRVFNARGIALQRCPSCMLGHNTCICAWRKPTASTIDFVLLMHRDEVYKPTNTGRLIADLYPDQCQAFLWDRTRPDAELLALLDDPGRHCQVVFPPRDRETRIIETQVGAPDNQRRPTVILLDGTWKQARKMYSQATWLRALPVLDLTDAMTELDQQLGHYKVRQACETGRLATAEAAALCLQAAQDQANVHHLLNYFTVFNEHYVATRMNRKPARLKAHCDLENSQ</sequence>
<dbReference type="Pfam" id="PF03942">
    <property type="entry name" value="DTW"/>
    <property type="match status" value="1"/>
</dbReference>
<keyword evidence="4" id="KW-0819">tRNA processing</keyword>
<keyword evidence="2" id="KW-0808">Transferase</keyword>
<dbReference type="EC" id="2.5.1.25" evidence="1"/>
<evidence type="ECO:0000259" key="5">
    <source>
        <dbReference type="SMART" id="SM01144"/>
    </source>
</evidence>
<dbReference type="SMART" id="SM01144">
    <property type="entry name" value="DTW"/>
    <property type="match status" value="1"/>
</dbReference>
<dbReference type="AlphaFoldDB" id="A0A9E5T4J6"/>
<comment type="caution">
    <text evidence="6">The sequence shown here is derived from an EMBL/GenBank/DDBJ whole genome shotgun (WGS) entry which is preliminary data.</text>
</comment>
<dbReference type="Proteomes" id="UP000787472">
    <property type="component" value="Unassembled WGS sequence"/>
</dbReference>
<evidence type="ECO:0000256" key="4">
    <source>
        <dbReference type="ARBA" id="ARBA00022694"/>
    </source>
</evidence>
<dbReference type="PANTHER" id="PTHR21392">
    <property type="entry name" value="TRNA-URIDINE AMINOCARBOXYPROPYLTRANSFERASE 2"/>
    <property type="match status" value="1"/>
</dbReference>
<evidence type="ECO:0000313" key="7">
    <source>
        <dbReference type="Proteomes" id="UP000787472"/>
    </source>
</evidence>
<dbReference type="InterPro" id="IPR005636">
    <property type="entry name" value="DTW"/>
</dbReference>
<evidence type="ECO:0000313" key="6">
    <source>
        <dbReference type="EMBL" id="NHO68029.1"/>
    </source>
</evidence>
<dbReference type="GO" id="GO:0008033">
    <property type="term" value="P:tRNA processing"/>
    <property type="evidence" value="ECO:0007669"/>
    <property type="project" value="UniProtKB-KW"/>
</dbReference>
<keyword evidence="7" id="KW-1185">Reference proteome</keyword>
<reference evidence="6" key="1">
    <citation type="submission" date="2020-03" db="EMBL/GenBank/DDBJ databases">
        <authorList>
            <person name="Guo F."/>
        </authorList>
    </citation>
    <scope>NUCLEOTIDE SEQUENCE</scope>
    <source>
        <strain evidence="6">JCM 30134</strain>
    </source>
</reference>
<name>A0A9E5T4J6_9GAMM</name>
<dbReference type="InterPro" id="IPR039262">
    <property type="entry name" value="DTWD2/TAPT"/>
</dbReference>
<dbReference type="PANTHER" id="PTHR21392:SF1">
    <property type="entry name" value="TRNA-URIDINE AMINOCARBOXYPROPYLTRANSFERASE"/>
    <property type="match status" value="1"/>
</dbReference>
<protein>
    <recommendedName>
        <fullName evidence="1">tRNA-uridine aminocarboxypropyltransferase</fullName>
        <ecNumber evidence="1">2.5.1.25</ecNumber>
    </recommendedName>
</protein>
<evidence type="ECO:0000256" key="2">
    <source>
        <dbReference type="ARBA" id="ARBA00022679"/>
    </source>
</evidence>
<dbReference type="GO" id="GO:0016432">
    <property type="term" value="F:tRNA-uridine aminocarboxypropyltransferase activity"/>
    <property type="evidence" value="ECO:0007669"/>
    <property type="project" value="UniProtKB-EC"/>
</dbReference>
<organism evidence="6 7">
    <name type="scientific">Pseudomaricurvus hydrocarbonicus</name>
    <dbReference type="NCBI Taxonomy" id="1470433"/>
    <lineage>
        <taxon>Bacteria</taxon>
        <taxon>Pseudomonadati</taxon>
        <taxon>Pseudomonadota</taxon>
        <taxon>Gammaproteobacteria</taxon>
        <taxon>Cellvibrionales</taxon>
        <taxon>Cellvibrionaceae</taxon>
        <taxon>Pseudomaricurvus</taxon>
    </lineage>
</organism>
<proteinExistence type="predicted"/>
<evidence type="ECO:0000256" key="3">
    <source>
        <dbReference type="ARBA" id="ARBA00022691"/>
    </source>
</evidence>
<accession>A0A9E5T4J6</accession>